<dbReference type="EMBL" id="BAABCQ010000055">
    <property type="protein sequence ID" value="GAA3980671.1"/>
    <property type="molecule type" value="Genomic_DNA"/>
</dbReference>
<name>A0ABP7QEL7_9ACTN</name>
<keyword evidence="2" id="KW-1185">Reference proteome</keyword>
<dbReference type="Proteomes" id="UP001500034">
    <property type="component" value="Unassembled WGS sequence"/>
</dbReference>
<organism evidence="1 2">
    <name type="scientific">Streptomyces marokkonensis</name>
    <dbReference type="NCBI Taxonomy" id="324855"/>
    <lineage>
        <taxon>Bacteria</taxon>
        <taxon>Bacillati</taxon>
        <taxon>Actinomycetota</taxon>
        <taxon>Actinomycetes</taxon>
        <taxon>Kitasatosporales</taxon>
        <taxon>Streptomycetaceae</taxon>
        <taxon>Streptomyces</taxon>
    </lineage>
</organism>
<proteinExistence type="predicted"/>
<protein>
    <submittedName>
        <fullName evidence="1">Uncharacterized protein</fullName>
    </submittedName>
</protein>
<comment type="caution">
    <text evidence="1">The sequence shown here is derived from an EMBL/GenBank/DDBJ whole genome shotgun (WGS) entry which is preliminary data.</text>
</comment>
<accession>A0ABP7QEL7</accession>
<reference evidence="2" key="1">
    <citation type="journal article" date="2019" name="Int. J. Syst. Evol. Microbiol.">
        <title>The Global Catalogue of Microorganisms (GCM) 10K type strain sequencing project: providing services to taxonomists for standard genome sequencing and annotation.</title>
        <authorList>
            <consortium name="The Broad Institute Genomics Platform"/>
            <consortium name="The Broad Institute Genome Sequencing Center for Infectious Disease"/>
            <person name="Wu L."/>
            <person name="Ma J."/>
        </authorList>
    </citation>
    <scope>NUCLEOTIDE SEQUENCE [LARGE SCALE GENOMIC DNA]</scope>
    <source>
        <strain evidence="2">JCM 17027</strain>
    </source>
</reference>
<evidence type="ECO:0000313" key="2">
    <source>
        <dbReference type="Proteomes" id="UP001500034"/>
    </source>
</evidence>
<evidence type="ECO:0000313" key="1">
    <source>
        <dbReference type="EMBL" id="GAA3980671.1"/>
    </source>
</evidence>
<sequence length="79" mass="8464">MGAVAGEAREAPARGPQTAVAVRPRVAAQRAVFRIVCILPLDMRVSPARLGRCRNGERESAESTAETHLDPTCFGNLAY</sequence>
<gene>
    <name evidence="1" type="ORF">GCM10022384_32450</name>
</gene>